<proteinExistence type="predicted"/>
<comment type="caution">
    <text evidence="7">The sequence shown here is derived from an EMBL/GenBank/DDBJ whole genome shotgun (WGS) entry which is preliminary data.</text>
</comment>
<evidence type="ECO:0000256" key="5">
    <source>
        <dbReference type="SAM" id="MobiDB-lite"/>
    </source>
</evidence>
<organism evidence="7 8">
    <name type="scientific">Toxostoma redivivum</name>
    <name type="common">California thrasher</name>
    <dbReference type="NCBI Taxonomy" id="99882"/>
    <lineage>
        <taxon>Eukaryota</taxon>
        <taxon>Metazoa</taxon>
        <taxon>Chordata</taxon>
        <taxon>Craniata</taxon>
        <taxon>Vertebrata</taxon>
        <taxon>Euteleostomi</taxon>
        <taxon>Archelosauria</taxon>
        <taxon>Archosauria</taxon>
        <taxon>Dinosauria</taxon>
        <taxon>Saurischia</taxon>
        <taxon>Theropoda</taxon>
        <taxon>Coelurosauria</taxon>
        <taxon>Aves</taxon>
        <taxon>Neognathae</taxon>
        <taxon>Neoaves</taxon>
        <taxon>Telluraves</taxon>
        <taxon>Australaves</taxon>
        <taxon>Passeriformes</taxon>
        <taxon>Mimidae</taxon>
        <taxon>Toxostoma</taxon>
    </lineage>
</organism>
<keyword evidence="1" id="KW-0645">Protease</keyword>
<dbReference type="InterPro" id="IPR001314">
    <property type="entry name" value="Peptidase_S1A"/>
</dbReference>
<dbReference type="InterPro" id="IPR001254">
    <property type="entry name" value="Trypsin_dom"/>
</dbReference>
<dbReference type="Pfam" id="PF00089">
    <property type="entry name" value="Trypsin"/>
    <property type="match status" value="1"/>
</dbReference>
<evidence type="ECO:0000256" key="3">
    <source>
        <dbReference type="ARBA" id="ARBA00022825"/>
    </source>
</evidence>
<feature type="non-terminal residue" evidence="7">
    <location>
        <position position="1"/>
    </location>
</feature>
<dbReference type="SUPFAM" id="SSF50494">
    <property type="entry name" value="Trypsin-like serine proteases"/>
    <property type="match status" value="1"/>
</dbReference>
<dbReference type="CDD" id="cd00190">
    <property type="entry name" value="Tryp_SPc"/>
    <property type="match status" value="1"/>
</dbReference>
<dbReference type="AlphaFoldDB" id="A0A7K5J221"/>
<feature type="compositionally biased region" description="Pro residues" evidence="5">
    <location>
        <begin position="132"/>
        <end position="148"/>
    </location>
</feature>
<dbReference type="FunFam" id="2.40.10.10:FF:000060">
    <property type="entry name" value="Acrosin"/>
    <property type="match status" value="1"/>
</dbReference>
<name>A0A7K5J221_TOXRE</name>
<evidence type="ECO:0000313" key="7">
    <source>
        <dbReference type="EMBL" id="NWS87929.1"/>
    </source>
</evidence>
<sequence>WAGIASVQVTLENGTWHMCSGALVSHCWVVTTASCFSGAGAVVQWKVVIGARDLAQPGPEAEVFKVKRIVVHHGYVAATASNNIALLELEQPVECSDYIQLGCVPDSALAVPELKTCYMAGWRATPGSAHPEPAPPCCQPGAPSPRAEPCPGNAGSGGAGTGTAMAAAPDPSLLAQGDTGAPLVCKDMDGDYFWLVGLASWGEGCACARRPGVFTSTQHFHTWIRAHTG</sequence>
<dbReference type="PANTHER" id="PTHR24252">
    <property type="entry name" value="ACROSIN-RELATED"/>
    <property type="match status" value="1"/>
</dbReference>
<evidence type="ECO:0000256" key="2">
    <source>
        <dbReference type="ARBA" id="ARBA00022801"/>
    </source>
</evidence>
<evidence type="ECO:0000313" key="8">
    <source>
        <dbReference type="Proteomes" id="UP000523146"/>
    </source>
</evidence>
<protein>
    <submittedName>
        <fullName evidence="7">ACRO protein</fullName>
    </submittedName>
</protein>
<dbReference type="InterPro" id="IPR009003">
    <property type="entry name" value="Peptidase_S1_PA"/>
</dbReference>
<dbReference type="Gene3D" id="2.40.10.10">
    <property type="entry name" value="Trypsin-like serine proteases"/>
    <property type="match status" value="2"/>
</dbReference>
<feature type="region of interest" description="Disordered" evidence="5">
    <location>
        <begin position="129"/>
        <end position="163"/>
    </location>
</feature>
<dbReference type="Proteomes" id="UP000523146">
    <property type="component" value="Unassembled WGS sequence"/>
</dbReference>
<evidence type="ECO:0000256" key="4">
    <source>
        <dbReference type="ARBA" id="ARBA00023157"/>
    </source>
</evidence>
<gene>
    <name evidence="7" type="primary">Acr_10</name>
    <name evidence="7" type="ORF">TOXRED_R09498</name>
</gene>
<keyword evidence="2" id="KW-0378">Hydrolase</keyword>
<evidence type="ECO:0000256" key="1">
    <source>
        <dbReference type="ARBA" id="ARBA00022670"/>
    </source>
</evidence>
<dbReference type="GO" id="GO:0007340">
    <property type="term" value="P:acrosome reaction"/>
    <property type="evidence" value="ECO:0007669"/>
    <property type="project" value="TreeGrafter"/>
</dbReference>
<dbReference type="GO" id="GO:0006508">
    <property type="term" value="P:proteolysis"/>
    <property type="evidence" value="ECO:0007669"/>
    <property type="project" value="UniProtKB-KW"/>
</dbReference>
<dbReference type="GO" id="GO:0004252">
    <property type="term" value="F:serine-type endopeptidase activity"/>
    <property type="evidence" value="ECO:0007669"/>
    <property type="project" value="InterPro"/>
</dbReference>
<reference evidence="7 8" key="1">
    <citation type="submission" date="2019-09" db="EMBL/GenBank/DDBJ databases">
        <title>Bird 10,000 Genomes (B10K) Project - Family phase.</title>
        <authorList>
            <person name="Zhang G."/>
        </authorList>
    </citation>
    <scope>NUCLEOTIDE SEQUENCE [LARGE SCALE GENOMIC DNA]</scope>
    <source>
        <strain evidence="7">B10K-DU-002-15</strain>
        <tissue evidence="7">Muscle</tissue>
    </source>
</reference>
<dbReference type="EMBL" id="VXBI01009034">
    <property type="protein sequence ID" value="NWS87929.1"/>
    <property type="molecule type" value="Genomic_DNA"/>
</dbReference>
<feature type="non-terminal residue" evidence="7">
    <location>
        <position position="229"/>
    </location>
</feature>
<dbReference type="PRINTS" id="PR00722">
    <property type="entry name" value="CHYMOTRYPSIN"/>
</dbReference>
<dbReference type="SMART" id="SM00020">
    <property type="entry name" value="Tryp_SPc"/>
    <property type="match status" value="1"/>
</dbReference>
<dbReference type="InterPro" id="IPR043504">
    <property type="entry name" value="Peptidase_S1_PA_chymotrypsin"/>
</dbReference>
<accession>A0A7K5J221</accession>
<keyword evidence="8" id="KW-1185">Reference proteome</keyword>
<keyword evidence="4" id="KW-1015">Disulfide bond</keyword>
<dbReference type="PANTHER" id="PTHR24252:SF8">
    <property type="entry name" value="ACROSIN"/>
    <property type="match status" value="1"/>
</dbReference>
<feature type="domain" description="Peptidase S1" evidence="6">
    <location>
        <begin position="1"/>
        <end position="229"/>
    </location>
</feature>
<dbReference type="PROSITE" id="PS50240">
    <property type="entry name" value="TRYPSIN_DOM"/>
    <property type="match status" value="1"/>
</dbReference>
<keyword evidence="3" id="KW-0720">Serine protease</keyword>
<evidence type="ECO:0000259" key="6">
    <source>
        <dbReference type="PROSITE" id="PS50240"/>
    </source>
</evidence>